<dbReference type="GeneID" id="17279835"/>
<keyword evidence="6 7" id="KW-0472">Membrane</keyword>
<keyword evidence="5 7" id="KW-1133">Transmembrane helix</keyword>
<proteinExistence type="predicted"/>
<name>A0A0D3KFN0_EMIH1</name>
<organism evidence="9 10">
    <name type="scientific">Emiliania huxleyi (strain CCMP1516)</name>
    <dbReference type="NCBI Taxonomy" id="280463"/>
    <lineage>
        <taxon>Eukaryota</taxon>
        <taxon>Haptista</taxon>
        <taxon>Haptophyta</taxon>
        <taxon>Prymnesiophyceae</taxon>
        <taxon>Isochrysidales</taxon>
        <taxon>Noelaerhabdaceae</taxon>
        <taxon>Emiliania</taxon>
    </lineage>
</organism>
<keyword evidence="10" id="KW-1185">Reference proteome</keyword>
<dbReference type="eggNOG" id="KOG0054">
    <property type="taxonomic scope" value="Eukaryota"/>
</dbReference>
<keyword evidence="2 7" id="KW-0812">Transmembrane</keyword>
<dbReference type="HOGENOM" id="CLU_109587_0_0_1"/>
<dbReference type="STRING" id="2903.R1F6K7"/>
<feature type="transmembrane region" description="Helical" evidence="7">
    <location>
        <begin position="134"/>
        <end position="154"/>
    </location>
</feature>
<keyword evidence="4" id="KW-0067">ATP-binding</keyword>
<dbReference type="EnsemblProtists" id="EOD34565">
    <property type="protein sequence ID" value="EOD34565"/>
    <property type="gene ID" value="EMIHUDRAFT_228550"/>
</dbReference>
<reference evidence="10" key="1">
    <citation type="journal article" date="2013" name="Nature">
        <title>Pan genome of the phytoplankton Emiliania underpins its global distribution.</title>
        <authorList>
            <person name="Read B.A."/>
            <person name="Kegel J."/>
            <person name="Klute M.J."/>
            <person name="Kuo A."/>
            <person name="Lefebvre S.C."/>
            <person name="Maumus F."/>
            <person name="Mayer C."/>
            <person name="Miller J."/>
            <person name="Monier A."/>
            <person name="Salamov A."/>
            <person name="Young J."/>
            <person name="Aguilar M."/>
            <person name="Claverie J.M."/>
            <person name="Frickenhaus S."/>
            <person name="Gonzalez K."/>
            <person name="Herman E.K."/>
            <person name="Lin Y.C."/>
            <person name="Napier J."/>
            <person name="Ogata H."/>
            <person name="Sarno A.F."/>
            <person name="Shmutz J."/>
            <person name="Schroeder D."/>
            <person name="de Vargas C."/>
            <person name="Verret F."/>
            <person name="von Dassow P."/>
            <person name="Valentin K."/>
            <person name="Van de Peer Y."/>
            <person name="Wheeler G."/>
            <person name="Dacks J.B."/>
            <person name="Delwiche C.F."/>
            <person name="Dyhrman S.T."/>
            <person name="Glockner G."/>
            <person name="John U."/>
            <person name="Richards T."/>
            <person name="Worden A.Z."/>
            <person name="Zhang X."/>
            <person name="Grigoriev I.V."/>
            <person name="Allen A.E."/>
            <person name="Bidle K."/>
            <person name="Borodovsky M."/>
            <person name="Bowler C."/>
            <person name="Brownlee C."/>
            <person name="Cock J.M."/>
            <person name="Elias M."/>
            <person name="Gladyshev V.N."/>
            <person name="Groth M."/>
            <person name="Guda C."/>
            <person name="Hadaegh A."/>
            <person name="Iglesias-Rodriguez M.D."/>
            <person name="Jenkins J."/>
            <person name="Jones B.M."/>
            <person name="Lawson T."/>
            <person name="Leese F."/>
            <person name="Lindquist E."/>
            <person name="Lobanov A."/>
            <person name="Lomsadze A."/>
            <person name="Malik S.B."/>
            <person name="Marsh M.E."/>
            <person name="Mackinder L."/>
            <person name="Mock T."/>
            <person name="Mueller-Roeber B."/>
            <person name="Pagarete A."/>
            <person name="Parker M."/>
            <person name="Probert I."/>
            <person name="Quesneville H."/>
            <person name="Raines C."/>
            <person name="Rensing S.A."/>
            <person name="Riano-Pachon D.M."/>
            <person name="Richier S."/>
            <person name="Rokitta S."/>
            <person name="Shiraiwa Y."/>
            <person name="Soanes D.M."/>
            <person name="van der Giezen M."/>
            <person name="Wahlund T.M."/>
            <person name="Williams B."/>
            <person name="Wilson W."/>
            <person name="Wolfe G."/>
            <person name="Wurch L.L."/>
        </authorList>
    </citation>
    <scope>NUCLEOTIDE SEQUENCE</scope>
</reference>
<dbReference type="AlphaFoldDB" id="A0A0D3KFN0"/>
<dbReference type="GO" id="GO:0140359">
    <property type="term" value="F:ABC-type transporter activity"/>
    <property type="evidence" value="ECO:0007669"/>
    <property type="project" value="InterPro"/>
</dbReference>
<protein>
    <recommendedName>
        <fullName evidence="8">ABC transmembrane type-1 domain-containing protein</fullName>
    </recommendedName>
</protein>
<dbReference type="PROSITE" id="PS50929">
    <property type="entry name" value="ABC_TM1F"/>
    <property type="match status" value="1"/>
</dbReference>
<dbReference type="InterPro" id="IPR036640">
    <property type="entry name" value="ABC1_TM_sf"/>
</dbReference>
<keyword evidence="1" id="KW-0813">Transport</keyword>
<evidence type="ECO:0000256" key="5">
    <source>
        <dbReference type="ARBA" id="ARBA00022989"/>
    </source>
</evidence>
<keyword evidence="3" id="KW-0547">Nucleotide-binding</keyword>
<dbReference type="KEGG" id="ehx:EMIHUDRAFT_228550"/>
<evidence type="ECO:0000313" key="10">
    <source>
        <dbReference type="Proteomes" id="UP000013827"/>
    </source>
</evidence>
<feature type="transmembrane region" description="Helical" evidence="7">
    <location>
        <begin position="108"/>
        <end position="128"/>
    </location>
</feature>
<evidence type="ECO:0000256" key="6">
    <source>
        <dbReference type="ARBA" id="ARBA00023136"/>
    </source>
</evidence>
<dbReference type="GO" id="GO:0005524">
    <property type="term" value="F:ATP binding"/>
    <property type="evidence" value="ECO:0007669"/>
    <property type="project" value="UniProtKB-KW"/>
</dbReference>
<sequence length="188" mass="19711">MIGAIGLEEGWRALGLCVFNLIGTLLLVVANAWQISFGLPPLGVAYLVVARYYRASSRELQRIDSVSKSPIYAAFSEALQGATSIVAFGATRRFGLEARQRLDANIKAIGNAIIAGVAALAVGLHAAAHASGGGGAAMAAGLAGLSLSGGRVVVGDRRIPSYGGEYRYAREDKDVDNKLTRAQYLSMR</sequence>
<dbReference type="Gene3D" id="1.20.1560.10">
    <property type="entry name" value="ABC transporter type 1, transmembrane domain"/>
    <property type="match status" value="1"/>
</dbReference>
<evidence type="ECO:0000256" key="1">
    <source>
        <dbReference type="ARBA" id="ARBA00022448"/>
    </source>
</evidence>
<dbReference type="SUPFAM" id="SSF90123">
    <property type="entry name" value="ABC transporter transmembrane region"/>
    <property type="match status" value="1"/>
</dbReference>
<dbReference type="GO" id="GO:0016020">
    <property type="term" value="C:membrane"/>
    <property type="evidence" value="ECO:0007669"/>
    <property type="project" value="InterPro"/>
</dbReference>
<dbReference type="Pfam" id="PF00664">
    <property type="entry name" value="ABC_membrane"/>
    <property type="match status" value="1"/>
</dbReference>
<dbReference type="RefSeq" id="XP_005786994.1">
    <property type="nucleotide sequence ID" value="XM_005786937.1"/>
</dbReference>
<accession>A0A0D3KFN0</accession>
<evidence type="ECO:0000256" key="3">
    <source>
        <dbReference type="ARBA" id="ARBA00022741"/>
    </source>
</evidence>
<evidence type="ECO:0000256" key="2">
    <source>
        <dbReference type="ARBA" id="ARBA00022692"/>
    </source>
</evidence>
<evidence type="ECO:0000259" key="8">
    <source>
        <dbReference type="PROSITE" id="PS50929"/>
    </source>
</evidence>
<evidence type="ECO:0000256" key="4">
    <source>
        <dbReference type="ARBA" id="ARBA00022840"/>
    </source>
</evidence>
<evidence type="ECO:0000256" key="7">
    <source>
        <dbReference type="SAM" id="Phobius"/>
    </source>
</evidence>
<dbReference type="PaxDb" id="2903-EOD34565"/>
<feature type="domain" description="ABC transmembrane type-1" evidence="8">
    <location>
        <begin position="17"/>
        <end position="108"/>
    </location>
</feature>
<dbReference type="PANTHER" id="PTHR24223">
    <property type="entry name" value="ATP-BINDING CASSETTE SUB-FAMILY C"/>
    <property type="match status" value="1"/>
</dbReference>
<feature type="transmembrane region" description="Helical" evidence="7">
    <location>
        <begin position="12"/>
        <end position="29"/>
    </location>
</feature>
<dbReference type="InterPro" id="IPR050173">
    <property type="entry name" value="ABC_transporter_C-like"/>
</dbReference>
<dbReference type="InterPro" id="IPR011527">
    <property type="entry name" value="ABC1_TM_dom"/>
</dbReference>
<evidence type="ECO:0000313" key="9">
    <source>
        <dbReference type="EnsemblProtists" id="EOD34565"/>
    </source>
</evidence>
<reference evidence="9" key="2">
    <citation type="submission" date="2024-10" db="UniProtKB">
        <authorList>
            <consortium name="EnsemblProtists"/>
        </authorList>
    </citation>
    <scope>IDENTIFICATION</scope>
</reference>
<dbReference type="Proteomes" id="UP000013827">
    <property type="component" value="Unassembled WGS sequence"/>
</dbReference>